<evidence type="ECO:0000256" key="7">
    <source>
        <dbReference type="ARBA" id="ARBA00023136"/>
    </source>
</evidence>
<evidence type="ECO:0000256" key="3">
    <source>
        <dbReference type="ARBA" id="ARBA00022528"/>
    </source>
</evidence>
<organism evidence="10 11">
    <name type="scientific">Marchantia polymorpha subsp. ruderalis</name>
    <dbReference type="NCBI Taxonomy" id="1480154"/>
    <lineage>
        <taxon>Eukaryota</taxon>
        <taxon>Viridiplantae</taxon>
        <taxon>Streptophyta</taxon>
        <taxon>Embryophyta</taxon>
        <taxon>Marchantiophyta</taxon>
        <taxon>Marchantiopsida</taxon>
        <taxon>Marchantiidae</taxon>
        <taxon>Marchantiales</taxon>
        <taxon>Marchantiaceae</taxon>
        <taxon>Marchantia</taxon>
    </lineage>
</organism>
<name>A0A176VDZ9_MARPO</name>
<comment type="similarity">
    <text evidence="8">Belongs to the ELIP/psbS family.</text>
</comment>
<dbReference type="AlphaFoldDB" id="A0A176VDZ9"/>
<dbReference type="Pfam" id="PF00504">
    <property type="entry name" value="Chloroa_b-bind"/>
    <property type="match status" value="1"/>
</dbReference>
<accession>A0A176VDZ9</accession>
<keyword evidence="11" id="KW-1185">Reference proteome</keyword>
<comment type="subcellular location">
    <subcellularLocation>
        <location evidence="1">Membrane</location>
        <topology evidence="1">Multi-pass membrane protein</topology>
    </subcellularLocation>
    <subcellularLocation>
        <location evidence="2">Plastid</location>
        <location evidence="2">Chloroplast</location>
    </subcellularLocation>
</comment>
<evidence type="ECO:0000256" key="5">
    <source>
        <dbReference type="ARBA" id="ARBA00022692"/>
    </source>
</evidence>
<protein>
    <submittedName>
        <fullName evidence="10">Uncharacterized protein</fullName>
    </submittedName>
</protein>
<dbReference type="PANTHER" id="PTHR14154">
    <property type="entry name" value="UPF0041 BRAIN PROTEIN 44-RELATED"/>
    <property type="match status" value="1"/>
</dbReference>
<dbReference type="Proteomes" id="UP000077202">
    <property type="component" value="Unassembled WGS sequence"/>
</dbReference>
<reference evidence="10 11" key="1">
    <citation type="submission" date="2016-03" db="EMBL/GenBank/DDBJ databases">
        <title>Mechanisms controlling the formation of the plant cell surface in tip-growing cells are functionally conserved among land plants.</title>
        <authorList>
            <person name="Honkanen S."/>
            <person name="Jones V.A."/>
            <person name="Morieri G."/>
            <person name="Champion C."/>
            <person name="Hetherington A.J."/>
            <person name="Kelly S."/>
            <person name="Saint-Marcoux D."/>
            <person name="Proust H."/>
            <person name="Prescott H."/>
            <person name="Dolan L."/>
        </authorList>
    </citation>
    <scope>NUCLEOTIDE SEQUENCE [LARGE SCALE GENOMIC DNA]</scope>
    <source>
        <strain evidence="11">cv. Tak-1 and cv. Tak-2</strain>
        <tissue evidence="10">Whole gametophyte</tissue>
    </source>
</reference>
<evidence type="ECO:0000313" key="11">
    <source>
        <dbReference type="Proteomes" id="UP000077202"/>
    </source>
</evidence>
<dbReference type="InterPro" id="IPR022796">
    <property type="entry name" value="Chloroa_b-bind"/>
</dbReference>
<evidence type="ECO:0000313" key="10">
    <source>
        <dbReference type="EMBL" id="OAE19158.1"/>
    </source>
</evidence>
<dbReference type="GO" id="GO:0009507">
    <property type="term" value="C:chloroplast"/>
    <property type="evidence" value="ECO:0007669"/>
    <property type="project" value="UniProtKB-SubCell"/>
</dbReference>
<evidence type="ECO:0000256" key="2">
    <source>
        <dbReference type="ARBA" id="ARBA00004229"/>
    </source>
</evidence>
<keyword evidence="7" id="KW-0472">Membrane</keyword>
<reference evidence="12" key="3">
    <citation type="journal article" date="2020" name="Curr. Biol.">
        <title>Chromatin organization in early land plants reveals an ancestral association between H3K27me3, transposons, and constitutive heterochromatin.</title>
        <authorList>
            <person name="Montgomery S.A."/>
            <person name="Tanizawa Y."/>
            <person name="Galik B."/>
            <person name="Wang N."/>
            <person name="Ito T."/>
            <person name="Mochizuki T."/>
            <person name="Akimcheva S."/>
            <person name="Bowman J.L."/>
            <person name="Cognat V."/>
            <person name="Marechal-Drouard L."/>
            <person name="Ekker H."/>
            <person name="Hong S.F."/>
            <person name="Kohchi T."/>
            <person name="Lin S.S."/>
            <person name="Liu L.D."/>
            <person name="Nakamura Y."/>
            <person name="Valeeva L.R."/>
            <person name="Shakirov E.V."/>
            <person name="Shippen D.E."/>
            <person name="Wei W.L."/>
            <person name="Yagura M."/>
            <person name="Yamaoka S."/>
            <person name="Yamato K.T."/>
            <person name="Liu C."/>
            <person name="Berger F."/>
        </authorList>
    </citation>
    <scope>NUCLEOTIDE SEQUENCE [LARGE SCALE GENOMIC DNA]</scope>
    <source>
        <strain evidence="12">Tak-1</strain>
    </source>
</reference>
<dbReference type="SUPFAM" id="SSF103511">
    <property type="entry name" value="Chlorophyll a-b binding protein"/>
    <property type="match status" value="1"/>
</dbReference>
<sequence>MAAIICVSDITALKGKRLAALPSKHSCAWNPRLLVCCQVNKDSSSNPFSGLKDSVDKATKISINKEDILRKQEQQQTEKQSVFGAVPKSSSFCPRPELDRRPDIGSRSFGSLLTFDGAAPETINGRLAMLGFVWALSAEKATGLTVVEQIFNPGTSGLVFFIGAIQIFTYASLIPFLHGESTDGRSWGPFTARAERWNGRLAMIGFAALIIDELIHQGPLIQ</sequence>
<dbReference type="Proteomes" id="UP001162541">
    <property type="component" value="Chromosome 3"/>
</dbReference>
<reference evidence="9" key="2">
    <citation type="journal article" date="2019" name="Curr. Biol.">
        <title>Chromatin organization in early land plants reveals an ancestral association between H3K27me3, transposons, and constitutive heterochromatin.</title>
        <authorList>
            <person name="Montgomery S.A."/>
            <person name="Tanizawa Y."/>
            <person name="Galik B."/>
            <person name="Wang N."/>
            <person name="Ito T."/>
            <person name="Mochizuki T."/>
            <person name="Akimcheva S."/>
            <person name="Bowman J."/>
            <person name="Cognat V."/>
            <person name="Drouard L."/>
            <person name="Ekker H."/>
            <person name="Houng S."/>
            <person name="Kohchi T."/>
            <person name="Lin S."/>
            <person name="Liu L.D."/>
            <person name="Nakamura Y."/>
            <person name="Valeeva L.R."/>
            <person name="Shakirov E.V."/>
            <person name="Shippen D.E."/>
            <person name="Wei W."/>
            <person name="Yagura M."/>
            <person name="Yamaoka S."/>
            <person name="Yamato K.T."/>
            <person name="Liu C."/>
            <person name="Berger F."/>
        </authorList>
    </citation>
    <scope>NUCLEOTIDE SEQUENCE [LARGE SCALE GENOMIC DNA]</scope>
    <source>
        <strain evidence="9">Tak-1</strain>
    </source>
</reference>
<keyword evidence="3" id="KW-0150">Chloroplast</keyword>
<evidence type="ECO:0000256" key="1">
    <source>
        <dbReference type="ARBA" id="ARBA00004141"/>
    </source>
</evidence>
<evidence type="ECO:0000313" key="9">
    <source>
        <dbReference type="EMBL" id="BBN05676.1"/>
    </source>
</evidence>
<gene>
    <name evidence="10" type="ORF">AXG93_4182s1020</name>
    <name evidence="9" type="ORF">Mp_3g15080</name>
</gene>
<evidence type="ECO:0000256" key="8">
    <source>
        <dbReference type="ARBA" id="ARBA00037956"/>
    </source>
</evidence>
<keyword evidence="5" id="KW-0812">Transmembrane</keyword>
<dbReference type="EMBL" id="LVLJ01003917">
    <property type="protein sequence ID" value="OAE19158.1"/>
    <property type="molecule type" value="Genomic_DNA"/>
</dbReference>
<evidence type="ECO:0000256" key="4">
    <source>
        <dbReference type="ARBA" id="ARBA00022640"/>
    </source>
</evidence>
<keyword evidence="4" id="KW-0934">Plastid</keyword>
<proteinExistence type="inferred from homology"/>
<evidence type="ECO:0000313" key="12">
    <source>
        <dbReference type="Proteomes" id="UP001162541"/>
    </source>
</evidence>
<dbReference type="GO" id="GO:0016020">
    <property type="term" value="C:membrane"/>
    <property type="evidence" value="ECO:0007669"/>
    <property type="project" value="UniProtKB-SubCell"/>
</dbReference>
<keyword evidence="6" id="KW-1133">Transmembrane helix</keyword>
<evidence type="ECO:0000256" key="6">
    <source>
        <dbReference type="ARBA" id="ARBA00022989"/>
    </source>
</evidence>
<dbReference type="EMBL" id="AP019868">
    <property type="protein sequence ID" value="BBN05676.1"/>
    <property type="molecule type" value="Genomic_DNA"/>
</dbReference>